<dbReference type="Gene3D" id="1.10.10.10">
    <property type="entry name" value="Winged helix-like DNA-binding domain superfamily/Winged helix DNA-binding domain"/>
    <property type="match status" value="1"/>
</dbReference>
<protein>
    <recommendedName>
        <fullName evidence="3">HTH marR-type domain-containing protein</fullName>
    </recommendedName>
</protein>
<evidence type="ECO:0000313" key="1">
    <source>
        <dbReference type="EMBL" id="AYJ87421.1"/>
    </source>
</evidence>
<gene>
    <name evidence="1" type="ORF">D3Y57_17655</name>
</gene>
<reference evidence="1 2" key="1">
    <citation type="submission" date="2018-09" db="EMBL/GenBank/DDBJ databases">
        <title>Sphingomonas peninsula sp. nov., isolated from fildes peninsula, Antarctic soil.</title>
        <authorList>
            <person name="Yingchao G."/>
        </authorList>
    </citation>
    <scope>NUCLEOTIDE SEQUENCE [LARGE SCALE GENOMIC DNA]</scope>
    <source>
        <strain evidence="1 2">YZ-8</strain>
    </source>
</reference>
<organism evidence="1 2">
    <name type="scientific">Sphingomonas paeninsulae</name>
    <dbReference type="NCBI Taxonomy" id="2319844"/>
    <lineage>
        <taxon>Bacteria</taxon>
        <taxon>Pseudomonadati</taxon>
        <taxon>Pseudomonadota</taxon>
        <taxon>Alphaproteobacteria</taxon>
        <taxon>Sphingomonadales</taxon>
        <taxon>Sphingomonadaceae</taxon>
        <taxon>Sphingomonas</taxon>
    </lineage>
</organism>
<dbReference type="KEGG" id="spha:D3Y57_17655"/>
<evidence type="ECO:0008006" key="3">
    <source>
        <dbReference type="Google" id="ProtNLM"/>
    </source>
</evidence>
<evidence type="ECO:0000313" key="2">
    <source>
        <dbReference type="Proteomes" id="UP000276254"/>
    </source>
</evidence>
<name>A0A494TNJ4_SPHPE</name>
<dbReference type="AlphaFoldDB" id="A0A494TNJ4"/>
<keyword evidence="2" id="KW-1185">Reference proteome</keyword>
<dbReference type="RefSeq" id="WP_121154708.1">
    <property type="nucleotide sequence ID" value="NZ_CP032829.1"/>
</dbReference>
<dbReference type="OrthoDB" id="7594920at2"/>
<dbReference type="SUPFAM" id="SSF46785">
    <property type="entry name" value="Winged helix' DNA-binding domain"/>
    <property type="match status" value="1"/>
</dbReference>
<accession>A0A494TNJ4</accession>
<sequence length="128" mass="13922">MQIAVSESASGKSVDLRNLAANICGARRDRDEIFNNPLFANPAWNLLLDIYSRSGNVEKISVKSVCRGSLVPETTAVRYIASLAEHGYVRSSLGDDRFPTVSMTALGIDLMVKWLTRVNAPKFFGSGG</sequence>
<dbReference type="InterPro" id="IPR036388">
    <property type="entry name" value="WH-like_DNA-bd_sf"/>
</dbReference>
<dbReference type="EMBL" id="CP032829">
    <property type="protein sequence ID" value="AYJ87421.1"/>
    <property type="molecule type" value="Genomic_DNA"/>
</dbReference>
<dbReference type="InterPro" id="IPR036390">
    <property type="entry name" value="WH_DNA-bd_sf"/>
</dbReference>
<proteinExistence type="predicted"/>
<dbReference type="Proteomes" id="UP000276254">
    <property type="component" value="Chromosome"/>
</dbReference>